<reference evidence="2" key="1">
    <citation type="submission" date="2021-01" db="EMBL/GenBank/DDBJ databases">
        <authorList>
            <person name="Corre E."/>
            <person name="Pelletier E."/>
            <person name="Niang G."/>
            <person name="Scheremetjew M."/>
            <person name="Finn R."/>
            <person name="Kale V."/>
            <person name="Holt S."/>
            <person name="Cochrane G."/>
            <person name="Meng A."/>
            <person name="Brown T."/>
            <person name="Cohen L."/>
        </authorList>
    </citation>
    <scope>NUCLEOTIDE SEQUENCE</scope>
    <source>
        <strain evidence="2">CCMP645</strain>
    </source>
</reference>
<dbReference type="EMBL" id="HBIZ01049956">
    <property type="protein sequence ID" value="CAE0779324.1"/>
    <property type="molecule type" value="Transcribed_RNA"/>
</dbReference>
<sequence>MLWMHVPADAVHVGTHCVASEMEAARHWQKGSIATLPSDKCIYLVKLLPLVAPQRLFFSNCISPSAFKMRQEPYLCALPSCLLASYMRVDISCQSVSADCGIDVNACRTLAHG</sequence>
<proteinExistence type="predicted"/>
<evidence type="ECO:0000313" key="2">
    <source>
        <dbReference type="EMBL" id="CAE0779325.1"/>
    </source>
</evidence>
<organism evidence="2">
    <name type="scientific">Chrysotila carterae</name>
    <name type="common">Marine alga</name>
    <name type="synonym">Syracosphaera carterae</name>
    <dbReference type="NCBI Taxonomy" id="13221"/>
    <lineage>
        <taxon>Eukaryota</taxon>
        <taxon>Haptista</taxon>
        <taxon>Haptophyta</taxon>
        <taxon>Prymnesiophyceae</taxon>
        <taxon>Isochrysidales</taxon>
        <taxon>Isochrysidaceae</taxon>
        <taxon>Chrysotila</taxon>
    </lineage>
</organism>
<dbReference type="AlphaFoldDB" id="A0A6T0C866"/>
<protein>
    <submittedName>
        <fullName evidence="2">Uncharacterized protein</fullName>
    </submittedName>
</protein>
<evidence type="ECO:0000313" key="3">
    <source>
        <dbReference type="EMBL" id="CAE0779326.1"/>
    </source>
</evidence>
<dbReference type="EMBL" id="HBIZ01049958">
    <property type="protein sequence ID" value="CAE0779326.1"/>
    <property type="molecule type" value="Transcribed_RNA"/>
</dbReference>
<gene>
    <name evidence="1" type="ORF">PCAR00345_LOCUS31963</name>
    <name evidence="2" type="ORF">PCAR00345_LOCUS31964</name>
    <name evidence="3" type="ORF">PCAR00345_LOCUS31965</name>
</gene>
<dbReference type="EMBL" id="HBIZ01049957">
    <property type="protein sequence ID" value="CAE0779325.1"/>
    <property type="molecule type" value="Transcribed_RNA"/>
</dbReference>
<evidence type="ECO:0000313" key="1">
    <source>
        <dbReference type="EMBL" id="CAE0779324.1"/>
    </source>
</evidence>
<name>A0A6T0C866_CHRCT</name>
<accession>A0A6T0C866</accession>